<evidence type="ECO:0008006" key="4">
    <source>
        <dbReference type="Google" id="ProtNLM"/>
    </source>
</evidence>
<dbReference type="EMBL" id="CAKLCM010000002">
    <property type="protein sequence ID" value="CAH0526737.1"/>
    <property type="molecule type" value="Genomic_DNA"/>
</dbReference>
<protein>
    <recommendedName>
        <fullName evidence="4">DUF2850 domain-containing protein</fullName>
    </recommendedName>
</protein>
<keyword evidence="3" id="KW-1185">Reference proteome</keyword>
<dbReference type="InterPro" id="IPR021271">
    <property type="entry name" value="DUF2850"/>
</dbReference>
<proteinExistence type="predicted"/>
<accession>A0ABM8ZJ46</accession>
<evidence type="ECO:0000313" key="3">
    <source>
        <dbReference type="Proteomes" id="UP000838160"/>
    </source>
</evidence>
<name>A0ABM8ZJ46_9VIBR</name>
<dbReference type="Pfam" id="PF11012">
    <property type="entry name" value="DUF2850"/>
    <property type="match status" value="1"/>
</dbReference>
<sequence length="135" mass="15644">MSSVPKTALIKWVERVLFILILIGTGVLMYLFSDLYQRYQLHQNPASSVYGTWKETNVAPFAQDYFVLSEDGVMMDNRIVTTKFSLDNDMISFEVGGLLHQYKVLNQSKSEIRQLAPKHYQPIYELVGKHKQNLR</sequence>
<gene>
    <name evidence="2" type="ORF">VHP8226_02109</name>
</gene>
<keyword evidence="1" id="KW-0812">Transmembrane</keyword>
<keyword evidence="1" id="KW-1133">Transmembrane helix</keyword>
<dbReference type="Proteomes" id="UP000838160">
    <property type="component" value="Unassembled WGS sequence"/>
</dbReference>
<organism evidence="2 3">
    <name type="scientific">Vibrio hippocampi</name>
    <dbReference type="NCBI Taxonomy" id="654686"/>
    <lineage>
        <taxon>Bacteria</taxon>
        <taxon>Pseudomonadati</taxon>
        <taxon>Pseudomonadota</taxon>
        <taxon>Gammaproteobacteria</taxon>
        <taxon>Vibrionales</taxon>
        <taxon>Vibrionaceae</taxon>
        <taxon>Vibrio</taxon>
    </lineage>
</organism>
<reference evidence="2" key="1">
    <citation type="submission" date="2021-12" db="EMBL/GenBank/DDBJ databases">
        <authorList>
            <person name="Rodrigo-Torres L."/>
            <person name="Arahal R. D."/>
            <person name="Lucena T."/>
        </authorList>
    </citation>
    <scope>NUCLEOTIDE SEQUENCE</scope>
    <source>
        <strain evidence="2">CECT 8226</strain>
    </source>
</reference>
<keyword evidence="1" id="KW-0472">Membrane</keyword>
<feature type="transmembrane region" description="Helical" evidence="1">
    <location>
        <begin position="12"/>
        <end position="32"/>
    </location>
</feature>
<evidence type="ECO:0000256" key="1">
    <source>
        <dbReference type="SAM" id="Phobius"/>
    </source>
</evidence>
<evidence type="ECO:0000313" key="2">
    <source>
        <dbReference type="EMBL" id="CAH0526737.1"/>
    </source>
</evidence>
<comment type="caution">
    <text evidence="2">The sequence shown here is derived from an EMBL/GenBank/DDBJ whole genome shotgun (WGS) entry which is preliminary data.</text>
</comment>